<evidence type="ECO:0000256" key="1">
    <source>
        <dbReference type="SAM" id="MobiDB-lite"/>
    </source>
</evidence>
<name>A0ABT1IZL3_9ACTN</name>
<evidence type="ECO:0000256" key="2">
    <source>
        <dbReference type="SAM" id="Phobius"/>
    </source>
</evidence>
<keyword evidence="2" id="KW-1133">Transmembrane helix</keyword>
<protein>
    <submittedName>
        <fullName evidence="3">Uncharacterized protein</fullName>
    </submittedName>
</protein>
<evidence type="ECO:0000313" key="3">
    <source>
        <dbReference type="EMBL" id="MCP2310364.1"/>
    </source>
</evidence>
<dbReference type="Proteomes" id="UP001206483">
    <property type="component" value="Unassembled WGS sequence"/>
</dbReference>
<keyword evidence="2" id="KW-0812">Transmembrane</keyword>
<reference evidence="3 4" key="1">
    <citation type="submission" date="2022-06" db="EMBL/GenBank/DDBJ databases">
        <title>Sequencing the genomes of 1000 actinobacteria strains.</title>
        <authorList>
            <person name="Klenk H.-P."/>
        </authorList>
    </citation>
    <scope>NUCLEOTIDE SEQUENCE [LARGE SCALE GENOMIC DNA]</scope>
    <source>
        <strain evidence="3 4">DSM 41656</strain>
    </source>
</reference>
<dbReference type="EMBL" id="JAMZDX010000003">
    <property type="protein sequence ID" value="MCP2310364.1"/>
    <property type="molecule type" value="Genomic_DNA"/>
</dbReference>
<feature type="transmembrane region" description="Helical" evidence="2">
    <location>
        <begin position="80"/>
        <end position="103"/>
    </location>
</feature>
<comment type="caution">
    <text evidence="3">The sequence shown here is derived from an EMBL/GenBank/DDBJ whole genome shotgun (WGS) entry which is preliminary data.</text>
</comment>
<feature type="compositionally biased region" description="Low complexity" evidence="1">
    <location>
        <begin position="38"/>
        <end position="52"/>
    </location>
</feature>
<accession>A0ABT1IZL3</accession>
<feature type="compositionally biased region" description="Pro residues" evidence="1">
    <location>
        <begin position="17"/>
        <end position="37"/>
    </location>
</feature>
<keyword evidence="4" id="KW-1185">Reference proteome</keyword>
<keyword evidence="2" id="KW-0472">Membrane</keyword>
<proteinExistence type="predicted"/>
<gene>
    <name evidence="3" type="ORF">FHR36_003497</name>
</gene>
<organism evidence="3 4">
    <name type="scientific">Kitasatospora paracochleata</name>
    <dbReference type="NCBI Taxonomy" id="58354"/>
    <lineage>
        <taxon>Bacteria</taxon>
        <taxon>Bacillati</taxon>
        <taxon>Actinomycetota</taxon>
        <taxon>Actinomycetes</taxon>
        <taxon>Kitasatosporales</taxon>
        <taxon>Streptomycetaceae</taxon>
        <taxon>Kitasatospora</taxon>
    </lineage>
</organism>
<sequence>MSDQNPYGSPQPGGYGTPPPAAPPAAPPYGAPQPPAQPGFGAPQEPFGAVPPQGGPQPFPAGGYPGYPGMEPPKKSRKTLWVVLGCVAGVLLLGAGLLGYFVYNTAANTGKNKVVLPETFHGLTRDPDESMAKELASELQTDFSKGDSAWTPTDVVSSIYHSDDQEQAVIVAGAYGNVLFPSKQVDAVFLGASSSGDAKITQRRDVDAGPLGGRMSCAVTEAEQQQIGFCSWADGSSVMMLMEIDAKAKTVDLDKVAADARELRQISEVPK</sequence>
<feature type="region of interest" description="Disordered" evidence="1">
    <location>
        <begin position="1"/>
        <end position="70"/>
    </location>
</feature>
<evidence type="ECO:0000313" key="4">
    <source>
        <dbReference type="Proteomes" id="UP001206483"/>
    </source>
</evidence>
<feature type="compositionally biased region" description="Low complexity" evidence="1">
    <location>
        <begin position="1"/>
        <end position="10"/>
    </location>
</feature>
<dbReference type="RefSeq" id="WP_253798219.1">
    <property type="nucleotide sequence ID" value="NZ_BAAAUB010000028.1"/>
</dbReference>